<dbReference type="Pfam" id="PF01554">
    <property type="entry name" value="MatE"/>
    <property type="match status" value="2"/>
</dbReference>
<evidence type="ECO:0000256" key="6">
    <source>
        <dbReference type="SAM" id="Phobius"/>
    </source>
</evidence>
<dbReference type="GO" id="GO:0042910">
    <property type="term" value="F:xenobiotic transmembrane transporter activity"/>
    <property type="evidence" value="ECO:0007669"/>
    <property type="project" value="InterPro"/>
</dbReference>
<dbReference type="AlphaFoldDB" id="A0A1Y1VYH4"/>
<proteinExistence type="inferred from homology"/>
<feature type="transmembrane region" description="Helical" evidence="6">
    <location>
        <begin position="158"/>
        <end position="179"/>
    </location>
</feature>
<evidence type="ECO:0000256" key="4">
    <source>
        <dbReference type="ARBA" id="ARBA00022989"/>
    </source>
</evidence>
<comment type="subcellular location">
    <subcellularLocation>
        <location evidence="1">Membrane</location>
        <topology evidence="1">Multi-pass membrane protein</topology>
    </subcellularLocation>
</comment>
<feature type="transmembrane region" description="Helical" evidence="6">
    <location>
        <begin position="343"/>
        <end position="361"/>
    </location>
</feature>
<dbReference type="GO" id="GO:0015297">
    <property type="term" value="F:antiporter activity"/>
    <property type="evidence" value="ECO:0007669"/>
    <property type="project" value="InterPro"/>
</dbReference>
<gene>
    <name evidence="7" type="ORF">DL89DRAFT_226833</name>
</gene>
<protein>
    <submittedName>
        <fullName evidence="7">MATE efflux family protein</fullName>
    </submittedName>
</protein>
<dbReference type="InterPro" id="IPR045069">
    <property type="entry name" value="MATE_euk"/>
</dbReference>
<evidence type="ECO:0000313" key="7">
    <source>
        <dbReference type="EMBL" id="ORX66320.1"/>
    </source>
</evidence>
<dbReference type="GO" id="GO:1990961">
    <property type="term" value="P:xenobiotic detoxification by transmembrane export across the plasma membrane"/>
    <property type="evidence" value="ECO:0007669"/>
    <property type="project" value="InterPro"/>
</dbReference>
<evidence type="ECO:0000256" key="3">
    <source>
        <dbReference type="ARBA" id="ARBA00022692"/>
    </source>
</evidence>
<feature type="transmembrane region" description="Helical" evidence="6">
    <location>
        <begin position="408"/>
        <end position="432"/>
    </location>
</feature>
<dbReference type="RefSeq" id="XP_040740330.1">
    <property type="nucleotide sequence ID" value="XM_040884829.1"/>
</dbReference>
<evidence type="ECO:0000256" key="1">
    <source>
        <dbReference type="ARBA" id="ARBA00004141"/>
    </source>
</evidence>
<keyword evidence="5 6" id="KW-0472">Membrane</keyword>
<feature type="transmembrane region" description="Helical" evidence="6">
    <location>
        <begin position="185"/>
        <end position="211"/>
    </location>
</feature>
<dbReference type="GeneID" id="63801477"/>
<feature type="transmembrane region" description="Helical" evidence="6">
    <location>
        <begin position="311"/>
        <end position="331"/>
    </location>
</feature>
<sequence>MAKQEARTMVVSSIPVALSSLLQFSIGFANIVSLGHLGSNELSAASLGNMTVVMLINGPSVGLAAALDTFCSTAFTASKDRTLVGFHLQRGIIAVLAHYLMVLPLLFNMEWLLLALNQEPEIARLCGQYVRIQMLASLPWIVFECIKRFLQAQRHMRASTLILMVVMPIHMVNNYLFVWSPTVGFGFLGAAAANVVTCWLMFFGILAYTYLCDARQAWGGWSWKPFMAMRQYYRLAIPSVVMICSDWLCWEGMTIAASYLGSVPLAAQSIVLNTCTLSYQIPGGLGTALSNQVGNLLGQARARRSMVASNVGLSLGAFAGALNSLLFLVTASWWGKIYSTDPDVIACVALIMPVSALFQISDAVNAVTGGSLRSLGRQRHGAWINFPCFYLIGFPLSIYFAYGPWKLGIIGLWVGLSIGVTMAAIGQTYICVSADFQHEVDRCMRQVSSYKNVTKDSNTNAQALIGEDRNASSATLASEV</sequence>
<keyword evidence="4 6" id="KW-1133">Transmembrane helix</keyword>
<comment type="caution">
    <text evidence="7">The sequence shown here is derived from an EMBL/GenBank/DDBJ whole genome shotgun (WGS) entry which is preliminary data.</text>
</comment>
<name>A0A1Y1VYH4_9FUNG</name>
<feature type="transmembrane region" description="Helical" evidence="6">
    <location>
        <begin position="52"/>
        <end position="71"/>
    </location>
</feature>
<accession>A0A1Y1VYH4</accession>
<feature type="transmembrane region" description="Helical" evidence="6">
    <location>
        <begin position="128"/>
        <end position="146"/>
    </location>
</feature>
<organism evidence="7 8">
    <name type="scientific">Linderina pennispora</name>
    <dbReference type="NCBI Taxonomy" id="61395"/>
    <lineage>
        <taxon>Eukaryota</taxon>
        <taxon>Fungi</taxon>
        <taxon>Fungi incertae sedis</taxon>
        <taxon>Zoopagomycota</taxon>
        <taxon>Kickxellomycotina</taxon>
        <taxon>Kickxellomycetes</taxon>
        <taxon>Kickxellales</taxon>
        <taxon>Kickxellaceae</taxon>
        <taxon>Linderina</taxon>
    </lineage>
</organism>
<feature type="transmembrane region" description="Helical" evidence="6">
    <location>
        <begin position="92"/>
        <end position="116"/>
    </location>
</feature>
<dbReference type="InterPro" id="IPR002528">
    <property type="entry name" value="MATE_fam"/>
</dbReference>
<dbReference type="GO" id="GO:0016020">
    <property type="term" value="C:membrane"/>
    <property type="evidence" value="ECO:0007669"/>
    <property type="project" value="UniProtKB-SubCell"/>
</dbReference>
<evidence type="ECO:0000256" key="2">
    <source>
        <dbReference type="ARBA" id="ARBA00010199"/>
    </source>
</evidence>
<comment type="similarity">
    <text evidence="2">Belongs to the multi antimicrobial extrusion (MATE) (TC 2.A.66.1) family.</text>
</comment>
<evidence type="ECO:0000313" key="8">
    <source>
        <dbReference type="Proteomes" id="UP000193922"/>
    </source>
</evidence>
<keyword evidence="8" id="KW-1185">Reference proteome</keyword>
<reference evidence="7 8" key="1">
    <citation type="submission" date="2016-07" db="EMBL/GenBank/DDBJ databases">
        <title>Pervasive Adenine N6-methylation of Active Genes in Fungi.</title>
        <authorList>
            <consortium name="DOE Joint Genome Institute"/>
            <person name="Mondo S.J."/>
            <person name="Dannebaum R.O."/>
            <person name="Kuo R.C."/>
            <person name="Labutti K."/>
            <person name="Haridas S."/>
            <person name="Kuo A."/>
            <person name="Salamov A."/>
            <person name="Ahrendt S.R."/>
            <person name="Lipzen A."/>
            <person name="Sullivan W."/>
            <person name="Andreopoulos W.B."/>
            <person name="Clum A."/>
            <person name="Lindquist E."/>
            <person name="Daum C."/>
            <person name="Ramamoorthy G.K."/>
            <person name="Gryganskyi A."/>
            <person name="Culley D."/>
            <person name="Magnuson J.K."/>
            <person name="James T.Y."/>
            <person name="O'Malley M.A."/>
            <person name="Stajich J.E."/>
            <person name="Spatafora J.W."/>
            <person name="Visel A."/>
            <person name="Grigoriev I.V."/>
        </authorList>
    </citation>
    <scope>NUCLEOTIDE SEQUENCE [LARGE SCALE GENOMIC DNA]</scope>
    <source>
        <strain evidence="7 8">ATCC 12442</strain>
    </source>
</reference>
<evidence type="ECO:0000256" key="5">
    <source>
        <dbReference type="ARBA" id="ARBA00023136"/>
    </source>
</evidence>
<feature type="transmembrane region" description="Helical" evidence="6">
    <location>
        <begin position="12"/>
        <end position="32"/>
    </location>
</feature>
<dbReference type="STRING" id="61395.A0A1Y1VYH4"/>
<keyword evidence="3 6" id="KW-0812">Transmembrane</keyword>
<dbReference type="CDD" id="cd13132">
    <property type="entry name" value="MATE_eukaryotic"/>
    <property type="match status" value="1"/>
</dbReference>
<dbReference type="PANTHER" id="PTHR11206">
    <property type="entry name" value="MULTIDRUG RESISTANCE PROTEIN"/>
    <property type="match status" value="1"/>
</dbReference>
<dbReference type="Proteomes" id="UP000193922">
    <property type="component" value="Unassembled WGS sequence"/>
</dbReference>
<dbReference type="NCBIfam" id="TIGR00797">
    <property type="entry name" value="matE"/>
    <property type="match status" value="1"/>
</dbReference>
<dbReference type="OrthoDB" id="2126698at2759"/>
<feature type="transmembrane region" description="Helical" evidence="6">
    <location>
        <begin position="382"/>
        <end position="402"/>
    </location>
</feature>
<dbReference type="EMBL" id="MCFD01000016">
    <property type="protein sequence ID" value="ORX66320.1"/>
    <property type="molecule type" value="Genomic_DNA"/>
</dbReference>